<dbReference type="GO" id="GO:0004665">
    <property type="term" value="F:prephenate dehydrogenase (NADP+) activity"/>
    <property type="evidence" value="ECO:0007669"/>
    <property type="project" value="InterPro"/>
</dbReference>
<protein>
    <recommendedName>
        <fullName evidence="2">Prephenate/arogenate dehydrogenase domain-containing protein</fullName>
    </recommendedName>
</protein>
<dbReference type="Gene3D" id="3.40.50.720">
    <property type="entry name" value="NAD(P)-binding Rossmann-like Domain"/>
    <property type="match status" value="1"/>
</dbReference>
<organism evidence="3">
    <name type="scientific">marine metagenome</name>
    <dbReference type="NCBI Taxonomy" id="408172"/>
    <lineage>
        <taxon>unclassified sequences</taxon>
        <taxon>metagenomes</taxon>
        <taxon>ecological metagenomes</taxon>
    </lineage>
</organism>
<dbReference type="EMBL" id="UINC01070519">
    <property type="protein sequence ID" value="SVC04732.1"/>
    <property type="molecule type" value="Genomic_DNA"/>
</dbReference>
<reference evidence="3" key="1">
    <citation type="submission" date="2018-05" db="EMBL/GenBank/DDBJ databases">
        <authorList>
            <person name="Lanie J.A."/>
            <person name="Ng W.-L."/>
            <person name="Kazmierczak K.M."/>
            <person name="Andrzejewski T.M."/>
            <person name="Davidsen T.M."/>
            <person name="Wayne K.J."/>
            <person name="Tettelin H."/>
            <person name="Glass J.I."/>
            <person name="Rusch D."/>
            <person name="Podicherti R."/>
            <person name="Tsui H.-C.T."/>
            <person name="Winkler M.E."/>
        </authorList>
    </citation>
    <scope>NUCLEOTIDE SEQUENCE</scope>
</reference>
<evidence type="ECO:0000259" key="2">
    <source>
        <dbReference type="PROSITE" id="PS51176"/>
    </source>
</evidence>
<dbReference type="SUPFAM" id="SSF51735">
    <property type="entry name" value="NAD(P)-binding Rossmann-fold domains"/>
    <property type="match status" value="1"/>
</dbReference>
<dbReference type="PANTHER" id="PTHR21363">
    <property type="entry name" value="PREPHENATE DEHYDROGENASE"/>
    <property type="match status" value="1"/>
</dbReference>
<dbReference type="InterPro" id="IPR003099">
    <property type="entry name" value="Prephen_DH"/>
</dbReference>
<dbReference type="InterPro" id="IPR046826">
    <property type="entry name" value="PDH_N"/>
</dbReference>
<dbReference type="InterPro" id="IPR050812">
    <property type="entry name" value="Preph/Arog_dehydrog"/>
</dbReference>
<accession>A0A382IZY8</accession>
<evidence type="ECO:0000313" key="3">
    <source>
        <dbReference type="EMBL" id="SVC04732.1"/>
    </source>
</evidence>
<dbReference type="InterPro" id="IPR046825">
    <property type="entry name" value="PDH_C"/>
</dbReference>
<sequence length="308" mass="32757">MDKPVRALPVIQPGQSSDTPLVFEKVAVVGLGLIGGSIALASRQVWPKCLVIGVDNKTVLEQAMVRHAIDIAADDLVVIAEADVVILASPVRQNISLLAELTNHIKGSAVVTDVSSTKREIVAASQHLPDRLKFVGGHPLGGAPRGGFQHARGDLFRDRPWLFTPTAKTPNGAVAQLRDFAGGLGAVPYVMRADEHDQLLAFLSHLPQVTASALMHVVGSSIGAEGLRLTGRGLADTTRLASSPPDIWRDICATNSDVLATALDVLIEQLQEVRNDLDGGESITRVFESAGRWRDVLAAEHGPQKNKG</sequence>
<dbReference type="InterPro" id="IPR036291">
    <property type="entry name" value="NAD(P)-bd_dom_sf"/>
</dbReference>
<gene>
    <name evidence="3" type="ORF">METZ01_LOCUS257586</name>
</gene>
<dbReference type="Pfam" id="PF02153">
    <property type="entry name" value="PDH_N"/>
    <property type="match status" value="1"/>
</dbReference>
<dbReference type="Pfam" id="PF20463">
    <property type="entry name" value="PDH_C"/>
    <property type="match status" value="1"/>
</dbReference>
<dbReference type="PANTHER" id="PTHR21363:SF0">
    <property type="entry name" value="PREPHENATE DEHYDROGENASE [NADP(+)]"/>
    <property type="match status" value="1"/>
</dbReference>
<feature type="domain" description="Prephenate/arogenate dehydrogenase" evidence="2">
    <location>
        <begin position="24"/>
        <end position="308"/>
    </location>
</feature>
<proteinExistence type="predicted"/>
<dbReference type="InterPro" id="IPR008927">
    <property type="entry name" value="6-PGluconate_DH-like_C_sf"/>
</dbReference>
<evidence type="ECO:0000256" key="1">
    <source>
        <dbReference type="ARBA" id="ARBA00023002"/>
    </source>
</evidence>
<dbReference type="GO" id="GO:0006571">
    <property type="term" value="P:tyrosine biosynthetic process"/>
    <property type="evidence" value="ECO:0007669"/>
    <property type="project" value="InterPro"/>
</dbReference>
<dbReference type="GO" id="GO:0008977">
    <property type="term" value="F:prephenate dehydrogenase (NAD+) activity"/>
    <property type="evidence" value="ECO:0007669"/>
    <property type="project" value="InterPro"/>
</dbReference>
<name>A0A382IZY8_9ZZZZ</name>
<dbReference type="PROSITE" id="PS51176">
    <property type="entry name" value="PDH_ADH"/>
    <property type="match status" value="1"/>
</dbReference>
<dbReference type="SUPFAM" id="SSF48179">
    <property type="entry name" value="6-phosphogluconate dehydrogenase C-terminal domain-like"/>
    <property type="match status" value="1"/>
</dbReference>
<dbReference type="GO" id="GO:0070403">
    <property type="term" value="F:NAD+ binding"/>
    <property type="evidence" value="ECO:0007669"/>
    <property type="project" value="InterPro"/>
</dbReference>
<dbReference type="FunFam" id="3.40.50.720:FF:000208">
    <property type="entry name" value="Prephenate dehydrogenase"/>
    <property type="match status" value="1"/>
</dbReference>
<keyword evidence="1" id="KW-0560">Oxidoreductase</keyword>
<dbReference type="AlphaFoldDB" id="A0A382IZY8"/>
<dbReference type="Gene3D" id="1.10.3660.10">
    <property type="entry name" value="6-phosphogluconate dehydrogenase C-terminal like domain"/>
    <property type="match status" value="1"/>
</dbReference>